<evidence type="ECO:0000313" key="2">
    <source>
        <dbReference type="EMBL" id="KAB1443482.1"/>
    </source>
</evidence>
<feature type="domain" description="Glycosyl transferase family 1" evidence="1">
    <location>
        <begin position="214"/>
        <end position="293"/>
    </location>
</feature>
<dbReference type="PANTHER" id="PTHR12526">
    <property type="entry name" value="GLYCOSYLTRANSFERASE"/>
    <property type="match status" value="1"/>
</dbReference>
<sequence length="312" mass="34945">MKMLDVLFLVKKRPVCVQQSRVALFMDRAEAEGLACSLRDVPESGLRRFLFFMGLPRARQIIVHDLLLSRAELVWLGTRGARIVFDCSTVFPESRQERFVHQCRRAGVCTASHLELARVMNPHCERVRVVPEGVDTGRFVPRSESDSASPLQVGIMGTQETAGALDSVLNRLQGLAGPVQFQVVSEKPYEGPCSDFVFWEKRSEERLVAQLWGMDVGVVPSEENDLSRNVSELLQFMACGIVPVVSAAGSNAEVVDHGIDGFLVDDPSEWEKYVMHLLDDPELRQAMGRAARDKVVSRFDSAVVGRQFWEPW</sequence>
<accession>A0A6N6N5M6</accession>
<dbReference type="AlphaFoldDB" id="A0A6N6N5M6"/>
<keyword evidence="2" id="KW-0808">Transferase</keyword>
<organism evidence="2 3">
    <name type="scientific">Pseudodesulfovibrio senegalensis</name>
    <dbReference type="NCBI Taxonomy" id="1721087"/>
    <lineage>
        <taxon>Bacteria</taxon>
        <taxon>Pseudomonadati</taxon>
        <taxon>Thermodesulfobacteriota</taxon>
        <taxon>Desulfovibrionia</taxon>
        <taxon>Desulfovibrionales</taxon>
        <taxon>Desulfovibrionaceae</taxon>
    </lineage>
</organism>
<evidence type="ECO:0000313" key="3">
    <source>
        <dbReference type="Proteomes" id="UP000438699"/>
    </source>
</evidence>
<dbReference type="OrthoDB" id="9815351at2"/>
<dbReference type="SUPFAM" id="SSF53756">
    <property type="entry name" value="UDP-Glycosyltransferase/glycogen phosphorylase"/>
    <property type="match status" value="1"/>
</dbReference>
<dbReference type="Pfam" id="PF00534">
    <property type="entry name" value="Glycos_transf_1"/>
    <property type="match status" value="1"/>
</dbReference>
<keyword evidence="3" id="KW-1185">Reference proteome</keyword>
<gene>
    <name evidence="2" type="ORF">F8A88_04335</name>
</gene>
<dbReference type="EMBL" id="WAIE01000001">
    <property type="protein sequence ID" value="KAB1443482.1"/>
    <property type="molecule type" value="Genomic_DNA"/>
</dbReference>
<dbReference type="CDD" id="cd03801">
    <property type="entry name" value="GT4_PimA-like"/>
    <property type="match status" value="1"/>
</dbReference>
<reference evidence="2 3" key="1">
    <citation type="journal article" date="2017" name="Int. J. Syst. Evol. Microbiol.">
        <title>Desulfovibrio senegalensis sp. nov., a mesophilic sulfate reducer isolated from marine sediment.</title>
        <authorList>
            <person name="Thioye A."/>
            <person name="Gam Z.B.A."/>
            <person name="Mbengue M."/>
            <person name="Cayol J.L."/>
            <person name="Joseph-Bartoli M."/>
            <person name="Toure-Kane C."/>
            <person name="Labat M."/>
        </authorList>
    </citation>
    <scope>NUCLEOTIDE SEQUENCE [LARGE SCALE GENOMIC DNA]</scope>
    <source>
        <strain evidence="2 3">DSM 101509</strain>
    </source>
</reference>
<dbReference type="InterPro" id="IPR001296">
    <property type="entry name" value="Glyco_trans_1"/>
</dbReference>
<dbReference type="PANTHER" id="PTHR12526:SF636">
    <property type="entry name" value="BLL3647 PROTEIN"/>
    <property type="match status" value="1"/>
</dbReference>
<name>A0A6N6N5M6_9BACT</name>
<dbReference type="Proteomes" id="UP000438699">
    <property type="component" value="Unassembled WGS sequence"/>
</dbReference>
<dbReference type="Gene3D" id="3.40.50.2000">
    <property type="entry name" value="Glycogen Phosphorylase B"/>
    <property type="match status" value="1"/>
</dbReference>
<dbReference type="GO" id="GO:0016757">
    <property type="term" value="F:glycosyltransferase activity"/>
    <property type="evidence" value="ECO:0007669"/>
    <property type="project" value="InterPro"/>
</dbReference>
<proteinExistence type="predicted"/>
<protein>
    <submittedName>
        <fullName evidence="2">Glycosyltransferase family 4 protein</fullName>
    </submittedName>
</protein>
<evidence type="ECO:0000259" key="1">
    <source>
        <dbReference type="Pfam" id="PF00534"/>
    </source>
</evidence>
<comment type="caution">
    <text evidence="2">The sequence shown here is derived from an EMBL/GenBank/DDBJ whole genome shotgun (WGS) entry which is preliminary data.</text>
</comment>